<dbReference type="InterPro" id="IPR033989">
    <property type="entry name" value="CD209-like_CTLD"/>
</dbReference>
<evidence type="ECO:0000256" key="1">
    <source>
        <dbReference type="ARBA" id="ARBA00022734"/>
    </source>
</evidence>
<dbReference type="InterPro" id="IPR018378">
    <property type="entry name" value="C-type_lectin_CS"/>
</dbReference>
<dbReference type="GO" id="GO:0030246">
    <property type="term" value="F:carbohydrate binding"/>
    <property type="evidence" value="ECO:0007669"/>
    <property type="project" value="UniProtKB-KW"/>
</dbReference>
<evidence type="ECO:0000313" key="5">
    <source>
        <dbReference type="EMBL" id="KAK2844765.1"/>
    </source>
</evidence>
<feature type="chain" id="PRO_5041685420" description="C-type lectin domain-containing protein" evidence="3">
    <location>
        <begin position="32"/>
        <end position="218"/>
    </location>
</feature>
<sequence length="218" mass="24623">MVDVKTSGTRGSAGLLILFAVLSLLVPETSSQSDSSPEEELTSLRLKLDSWRTRYRFLCNQYHEVAANCSAAVFNCSQCPDGWFQVDDQCFSLNERIKSDWATSKKSCKEKGAHLAILTTKEQHEAVEKESRRIGGFYTDYWIGLTDAETEGAWKWVDNSTLKTPFWNTLKSEPDDNKTGGEEGEDCAVVDSHSQSWYDVPCNFNYPYICQMDAVLQQ</sequence>
<protein>
    <recommendedName>
        <fullName evidence="4">C-type lectin domain-containing protein</fullName>
    </recommendedName>
</protein>
<dbReference type="Pfam" id="PF00059">
    <property type="entry name" value="Lectin_C"/>
    <property type="match status" value="1"/>
</dbReference>
<proteinExistence type="predicted"/>
<keyword evidence="6" id="KW-1185">Reference proteome</keyword>
<evidence type="ECO:0000259" key="4">
    <source>
        <dbReference type="PROSITE" id="PS50041"/>
    </source>
</evidence>
<dbReference type="SUPFAM" id="SSF56436">
    <property type="entry name" value="C-type lectin-like"/>
    <property type="match status" value="1"/>
</dbReference>
<reference evidence="5" key="1">
    <citation type="submission" date="2023-07" db="EMBL/GenBank/DDBJ databases">
        <title>Chromosome-level Genome Assembly of Striped Snakehead (Channa striata).</title>
        <authorList>
            <person name="Liu H."/>
        </authorList>
    </citation>
    <scope>NUCLEOTIDE SEQUENCE</scope>
    <source>
        <strain evidence="5">Gz</strain>
        <tissue evidence="5">Muscle</tissue>
    </source>
</reference>
<dbReference type="PROSITE" id="PS00615">
    <property type="entry name" value="C_TYPE_LECTIN_1"/>
    <property type="match status" value="1"/>
</dbReference>
<evidence type="ECO:0000256" key="3">
    <source>
        <dbReference type="SAM" id="SignalP"/>
    </source>
</evidence>
<dbReference type="PANTHER" id="PTHR22803">
    <property type="entry name" value="MANNOSE, PHOSPHOLIPASE, LECTIN RECEPTOR RELATED"/>
    <property type="match status" value="1"/>
</dbReference>
<dbReference type="AlphaFoldDB" id="A0AA88SMV8"/>
<keyword evidence="2" id="KW-1015">Disulfide bond</keyword>
<organism evidence="5 6">
    <name type="scientific">Channa striata</name>
    <name type="common">Snakehead murrel</name>
    <name type="synonym">Ophicephalus striatus</name>
    <dbReference type="NCBI Taxonomy" id="64152"/>
    <lineage>
        <taxon>Eukaryota</taxon>
        <taxon>Metazoa</taxon>
        <taxon>Chordata</taxon>
        <taxon>Craniata</taxon>
        <taxon>Vertebrata</taxon>
        <taxon>Euteleostomi</taxon>
        <taxon>Actinopterygii</taxon>
        <taxon>Neopterygii</taxon>
        <taxon>Teleostei</taxon>
        <taxon>Neoteleostei</taxon>
        <taxon>Acanthomorphata</taxon>
        <taxon>Anabantaria</taxon>
        <taxon>Anabantiformes</taxon>
        <taxon>Channoidei</taxon>
        <taxon>Channidae</taxon>
        <taxon>Channa</taxon>
    </lineage>
</organism>
<dbReference type="InterPro" id="IPR001304">
    <property type="entry name" value="C-type_lectin-like"/>
</dbReference>
<keyword evidence="3" id="KW-0732">Signal</keyword>
<name>A0AA88SMV8_CHASR</name>
<feature type="signal peptide" evidence="3">
    <location>
        <begin position="1"/>
        <end position="31"/>
    </location>
</feature>
<dbReference type="InterPro" id="IPR016187">
    <property type="entry name" value="CTDL_fold"/>
</dbReference>
<evidence type="ECO:0000256" key="2">
    <source>
        <dbReference type="ARBA" id="ARBA00023157"/>
    </source>
</evidence>
<dbReference type="Proteomes" id="UP001187415">
    <property type="component" value="Unassembled WGS sequence"/>
</dbReference>
<dbReference type="PROSITE" id="PS50041">
    <property type="entry name" value="C_TYPE_LECTIN_2"/>
    <property type="match status" value="1"/>
</dbReference>
<dbReference type="InterPro" id="IPR050111">
    <property type="entry name" value="C-type_lectin/snaclec_domain"/>
</dbReference>
<keyword evidence="1" id="KW-0430">Lectin</keyword>
<gene>
    <name evidence="5" type="ORF">Q5P01_011424</name>
</gene>
<evidence type="ECO:0000313" key="6">
    <source>
        <dbReference type="Proteomes" id="UP001187415"/>
    </source>
</evidence>
<dbReference type="SMART" id="SM00034">
    <property type="entry name" value="CLECT"/>
    <property type="match status" value="1"/>
</dbReference>
<dbReference type="CDD" id="cd03590">
    <property type="entry name" value="CLECT_DC-SIGN_like"/>
    <property type="match status" value="1"/>
</dbReference>
<feature type="domain" description="C-type lectin" evidence="4">
    <location>
        <begin position="86"/>
        <end position="211"/>
    </location>
</feature>
<dbReference type="Gene3D" id="3.10.100.10">
    <property type="entry name" value="Mannose-Binding Protein A, subunit A"/>
    <property type="match status" value="1"/>
</dbReference>
<dbReference type="InterPro" id="IPR016186">
    <property type="entry name" value="C-type_lectin-like/link_sf"/>
</dbReference>
<accession>A0AA88SMV8</accession>
<comment type="caution">
    <text evidence="5">The sequence shown here is derived from an EMBL/GenBank/DDBJ whole genome shotgun (WGS) entry which is preliminary data.</text>
</comment>
<dbReference type="EMBL" id="JAUPFM010000008">
    <property type="protein sequence ID" value="KAK2844765.1"/>
    <property type="molecule type" value="Genomic_DNA"/>
</dbReference>